<dbReference type="AlphaFoldDB" id="S2KTV4"/>
<evidence type="ECO:0000256" key="9">
    <source>
        <dbReference type="SAM" id="Phobius"/>
    </source>
</evidence>
<dbReference type="Pfam" id="PF13899">
    <property type="entry name" value="Thioredoxin_7"/>
    <property type="match status" value="1"/>
</dbReference>
<feature type="transmembrane region" description="Helical" evidence="9">
    <location>
        <begin position="284"/>
        <end position="311"/>
    </location>
</feature>
<keyword evidence="6 9" id="KW-0472">Membrane</keyword>
<dbReference type="EMBL" id="ADCP02000001">
    <property type="protein sequence ID" value="EPC05933.1"/>
    <property type="molecule type" value="Genomic_DNA"/>
</dbReference>
<dbReference type="GO" id="GO:0045454">
    <property type="term" value="P:cell redox homeostasis"/>
    <property type="evidence" value="ECO:0007669"/>
    <property type="project" value="TreeGrafter"/>
</dbReference>
<dbReference type="PROSITE" id="PS00194">
    <property type="entry name" value="THIOREDOXIN_1"/>
    <property type="match status" value="1"/>
</dbReference>
<gene>
    <name evidence="11" type="ORF">HMPREF0179_05216</name>
</gene>
<evidence type="ECO:0000256" key="4">
    <source>
        <dbReference type="ARBA" id="ARBA00022748"/>
    </source>
</evidence>
<keyword evidence="7" id="KW-0676">Redox-active center</keyword>
<feature type="transmembrane region" description="Helical" evidence="9">
    <location>
        <begin position="388"/>
        <end position="410"/>
    </location>
</feature>
<evidence type="ECO:0000256" key="8">
    <source>
        <dbReference type="SAM" id="MobiDB-lite"/>
    </source>
</evidence>
<feature type="transmembrane region" description="Helical" evidence="9">
    <location>
        <begin position="452"/>
        <end position="469"/>
    </location>
</feature>
<comment type="subcellular location">
    <subcellularLocation>
        <location evidence="1">Cell membrane</location>
        <topology evidence="1">Multi-pass membrane protein</topology>
    </subcellularLocation>
</comment>
<feature type="transmembrane region" description="Helical" evidence="9">
    <location>
        <begin position="481"/>
        <end position="500"/>
    </location>
</feature>
<evidence type="ECO:0000256" key="5">
    <source>
        <dbReference type="ARBA" id="ARBA00022989"/>
    </source>
</evidence>
<dbReference type="GO" id="GO:0005886">
    <property type="term" value="C:plasma membrane"/>
    <property type="evidence" value="ECO:0007669"/>
    <property type="project" value="UniProtKB-SubCell"/>
</dbReference>
<dbReference type="InterPro" id="IPR013766">
    <property type="entry name" value="Thioredoxin_domain"/>
</dbReference>
<keyword evidence="5 9" id="KW-1133">Transmembrane helix</keyword>
<reference evidence="11 12" key="2">
    <citation type="submission" date="2013-04" db="EMBL/GenBank/DDBJ databases">
        <title>The Genome Sequence of Bilophila wadsworthia 3_1_6.</title>
        <authorList>
            <consortium name="The Broad Institute Genomics Platform"/>
            <person name="Earl A."/>
            <person name="Ward D."/>
            <person name="Feldgarden M."/>
            <person name="Gevers D."/>
            <person name="Sibley C."/>
            <person name="Strauss J."/>
            <person name="Allen-Vercoe E."/>
            <person name="Walker B."/>
            <person name="Young S."/>
            <person name="Zeng Q."/>
            <person name="Gargeya S."/>
            <person name="Fitzgerald M."/>
            <person name="Haas B."/>
            <person name="Abouelleil A."/>
            <person name="Allen A.W."/>
            <person name="Alvarado L."/>
            <person name="Arachchi H.M."/>
            <person name="Berlin A.M."/>
            <person name="Chapman S.B."/>
            <person name="Gainer-Dewar J."/>
            <person name="Goldberg J."/>
            <person name="Griggs A."/>
            <person name="Gujja S."/>
            <person name="Hansen M."/>
            <person name="Howarth C."/>
            <person name="Imamovic A."/>
            <person name="Ireland A."/>
            <person name="Larimer J."/>
            <person name="McCowan C."/>
            <person name="Murphy C."/>
            <person name="Pearson M."/>
            <person name="Poon T.W."/>
            <person name="Priest M."/>
            <person name="Roberts A."/>
            <person name="Saif S."/>
            <person name="Shea T."/>
            <person name="Sisk P."/>
            <person name="Sykes S."/>
            <person name="Wortman J."/>
            <person name="Nusbaum C."/>
            <person name="Birren B."/>
        </authorList>
    </citation>
    <scope>NUCLEOTIDE SEQUENCE [LARGE SCALE GENOMIC DNA]</scope>
    <source>
        <strain evidence="11 12">3_1_6</strain>
    </source>
</reference>
<feature type="compositionally biased region" description="Polar residues" evidence="8">
    <location>
        <begin position="177"/>
        <end position="203"/>
    </location>
</feature>
<dbReference type="Proteomes" id="UP000006034">
    <property type="component" value="Unassembled WGS sequence"/>
</dbReference>
<feature type="transmembrane region" description="Helical" evidence="9">
    <location>
        <begin position="355"/>
        <end position="382"/>
    </location>
</feature>
<evidence type="ECO:0000313" key="12">
    <source>
        <dbReference type="Proteomes" id="UP000006034"/>
    </source>
</evidence>
<proteinExistence type="predicted"/>
<name>S2KTV4_BILW3</name>
<organism evidence="11 12">
    <name type="scientific">Bilophila wadsworthia (strain 3_1_6)</name>
    <dbReference type="NCBI Taxonomy" id="563192"/>
    <lineage>
        <taxon>Bacteria</taxon>
        <taxon>Pseudomonadati</taxon>
        <taxon>Thermodesulfobacteriota</taxon>
        <taxon>Desulfovibrionia</taxon>
        <taxon>Desulfovibrionales</taxon>
        <taxon>Desulfovibrionaceae</taxon>
        <taxon>Bilophila</taxon>
    </lineage>
</organism>
<sequence length="624" mass="67402">MKTKNTLHIWLVLCLVTGFLLYAASLTHAESLPFSLDTEYAELDGHPAAVLWVTPQKGYHTYSHYADAPIPTSLNVRNVQGHPTAATVLYPQGRLTPDTFEPAKQILAYTARFPIFIRFDAPVSGPLSADLSMLLCSDKNCVPVQQTFSLALPETLPPPSPAALEAYGQLGKAETPPASSEPISPQAPPQQSVTQLTPLSGPSVQLAGSPAEPDEWRFTPRFPQESLEPTALGTALFLGLLAGLILNVMPCVLPVLTMKVSALLSSSGYETEGQRLAHFREHNVLFAAGILTWFLVLAFCVGALGLAWGGLFQNTHLVYGLLILVFLLSLSLFDVFTLPVLDFKVGASRNPKTQAYLTGLVATLLATPCSGPLLGGVLGWAALQPLPVIVAVFTATGIGMALPYLVLAAWPGAARILPKPGAWTGIMERLVGFFLMGTAIYLLSILPESQRLAALVTLLVCALAAWMWGQWGGLRASGRQKLFTGALALLMVCGSIWWSVQPAPEPAPWETFRADTFRSLLKKEPLMVEFTADWCPSCKFLEQTVLTPKRLHAITERYGLRLIKVDLTRPDPEAQALLRAIGSVSIPVTAIFPKGLLSNSPIVLRDLYTASQLEDALATLSPRK</sequence>
<dbReference type="STRING" id="563192.HMPREF0179_05216"/>
<dbReference type="PROSITE" id="PS51354">
    <property type="entry name" value="GLUTAREDOXIN_2"/>
    <property type="match status" value="1"/>
</dbReference>
<dbReference type="PANTHER" id="PTHR32234">
    <property type="entry name" value="THIOL:DISULFIDE INTERCHANGE PROTEIN DSBD"/>
    <property type="match status" value="1"/>
</dbReference>
<accession>S2KTV4</accession>
<evidence type="ECO:0000259" key="10">
    <source>
        <dbReference type="PROSITE" id="PS51352"/>
    </source>
</evidence>
<feature type="transmembrane region" description="Helical" evidence="9">
    <location>
        <begin position="231"/>
        <end position="256"/>
    </location>
</feature>
<dbReference type="Gene3D" id="3.40.30.10">
    <property type="entry name" value="Glutaredoxin"/>
    <property type="match status" value="1"/>
</dbReference>
<protein>
    <recommendedName>
        <fullName evidence="10">Thioredoxin domain-containing protein</fullName>
    </recommendedName>
</protein>
<dbReference type="PROSITE" id="PS51352">
    <property type="entry name" value="THIOREDOXIN_2"/>
    <property type="match status" value="1"/>
</dbReference>
<evidence type="ECO:0000256" key="1">
    <source>
        <dbReference type="ARBA" id="ARBA00004651"/>
    </source>
</evidence>
<dbReference type="Pfam" id="PF02683">
    <property type="entry name" value="DsbD_TM"/>
    <property type="match status" value="1"/>
</dbReference>
<evidence type="ECO:0000256" key="6">
    <source>
        <dbReference type="ARBA" id="ARBA00023136"/>
    </source>
</evidence>
<dbReference type="InterPro" id="IPR036249">
    <property type="entry name" value="Thioredoxin-like_sf"/>
</dbReference>
<dbReference type="eggNOG" id="COG4232">
    <property type="taxonomic scope" value="Bacteria"/>
</dbReference>
<keyword evidence="2" id="KW-1003">Cell membrane</keyword>
<feature type="transmembrane region" description="Helical" evidence="9">
    <location>
        <begin position="317"/>
        <end position="343"/>
    </location>
</feature>
<keyword evidence="3 9" id="KW-0812">Transmembrane</keyword>
<evidence type="ECO:0000256" key="7">
    <source>
        <dbReference type="ARBA" id="ARBA00023284"/>
    </source>
</evidence>
<feature type="transmembrane region" description="Helical" evidence="9">
    <location>
        <begin position="430"/>
        <end position="446"/>
    </location>
</feature>
<dbReference type="SUPFAM" id="SSF52833">
    <property type="entry name" value="Thioredoxin-like"/>
    <property type="match status" value="1"/>
</dbReference>
<feature type="domain" description="Thioredoxin" evidence="10">
    <location>
        <begin position="497"/>
        <end position="622"/>
    </location>
</feature>
<dbReference type="InterPro" id="IPR003834">
    <property type="entry name" value="Cyt_c_assmbl_TM_dom"/>
</dbReference>
<dbReference type="InterPro" id="IPR028250">
    <property type="entry name" value="DsbDN"/>
</dbReference>
<keyword evidence="4" id="KW-0201">Cytochrome c-type biogenesis</keyword>
<dbReference type="Pfam" id="PF11412">
    <property type="entry name" value="DsbD_N"/>
    <property type="match status" value="1"/>
</dbReference>
<dbReference type="GO" id="GO:0017004">
    <property type="term" value="P:cytochrome complex assembly"/>
    <property type="evidence" value="ECO:0007669"/>
    <property type="project" value="UniProtKB-KW"/>
</dbReference>
<evidence type="ECO:0000256" key="3">
    <source>
        <dbReference type="ARBA" id="ARBA00022692"/>
    </source>
</evidence>
<comment type="caution">
    <text evidence="11">The sequence shown here is derived from an EMBL/GenBank/DDBJ whole genome shotgun (WGS) entry which is preliminary data.</text>
</comment>
<keyword evidence="12" id="KW-1185">Reference proteome</keyword>
<feature type="region of interest" description="Disordered" evidence="8">
    <location>
        <begin position="171"/>
        <end position="217"/>
    </location>
</feature>
<reference evidence="11 12" key="1">
    <citation type="submission" date="2010-10" db="EMBL/GenBank/DDBJ databases">
        <authorList>
            <consortium name="The Broad Institute Genome Sequencing Platform"/>
            <person name="Ward D."/>
            <person name="Earl A."/>
            <person name="Feldgarden M."/>
            <person name="Young S.K."/>
            <person name="Gargeya S."/>
            <person name="Zeng Q."/>
            <person name="Alvarado L."/>
            <person name="Berlin A."/>
            <person name="Bochicchio J."/>
            <person name="Chapman S.B."/>
            <person name="Chen Z."/>
            <person name="Freedman E."/>
            <person name="Gellesch M."/>
            <person name="Goldberg J."/>
            <person name="Griggs A."/>
            <person name="Gujja S."/>
            <person name="Heilman E."/>
            <person name="Heiman D."/>
            <person name="Howarth C."/>
            <person name="Mehta T."/>
            <person name="Neiman D."/>
            <person name="Pearson M."/>
            <person name="Roberts A."/>
            <person name="Saif S."/>
            <person name="Shea T."/>
            <person name="Shenoy N."/>
            <person name="Sisk P."/>
            <person name="Stolte C."/>
            <person name="Sykes S."/>
            <person name="White J."/>
            <person name="Yandava C."/>
            <person name="Allen-Vercoe E."/>
            <person name="Sibley C."/>
            <person name="Ambrose C.E."/>
            <person name="Strauss J."/>
            <person name="Daigneault M."/>
            <person name="Haas B."/>
            <person name="Nusbaum C."/>
            <person name="Birren B."/>
        </authorList>
    </citation>
    <scope>NUCLEOTIDE SEQUENCE [LARGE SCALE GENOMIC DNA]</scope>
    <source>
        <strain evidence="11 12">3_1_6</strain>
    </source>
</reference>
<dbReference type="GO" id="GO:0015035">
    <property type="term" value="F:protein-disulfide reductase activity"/>
    <property type="evidence" value="ECO:0007669"/>
    <property type="project" value="TreeGrafter"/>
</dbReference>
<dbReference type="HOGENOM" id="CLU_014657_1_2_7"/>
<evidence type="ECO:0000313" key="11">
    <source>
        <dbReference type="EMBL" id="EPC05933.1"/>
    </source>
</evidence>
<dbReference type="InterPro" id="IPR017937">
    <property type="entry name" value="Thioredoxin_CS"/>
</dbReference>
<evidence type="ECO:0000256" key="2">
    <source>
        <dbReference type="ARBA" id="ARBA00022475"/>
    </source>
</evidence>